<comment type="similarity">
    <text evidence="8">Belongs to the auxin efflux carrier (TC 2.A.69.2) family.</text>
</comment>
<feature type="transmembrane region" description="Helical" evidence="10">
    <location>
        <begin position="77"/>
        <end position="98"/>
    </location>
</feature>
<gene>
    <name evidence="11" type="ORF">DBRI00130_LOCUS21292</name>
</gene>
<evidence type="ECO:0000256" key="1">
    <source>
        <dbReference type="ARBA" id="ARBA00004141"/>
    </source>
</evidence>
<feature type="transmembrane region" description="Helical" evidence="10">
    <location>
        <begin position="532"/>
        <end position="549"/>
    </location>
</feature>
<dbReference type="PANTHER" id="PTHR31651:SF33">
    <property type="entry name" value="PROTEIN PIN-LIKES 1"/>
    <property type="match status" value="1"/>
</dbReference>
<evidence type="ECO:0000256" key="6">
    <source>
        <dbReference type="ARBA" id="ARBA00023136"/>
    </source>
</evidence>
<feature type="transmembrane region" description="Helical" evidence="10">
    <location>
        <begin position="500"/>
        <end position="520"/>
    </location>
</feature>
<dbReference type="Pfam" id="PF03547">
    <property type="entry name" value="Mem_trans"/>
    <property type="match status" value="1"/>
</dbReference>
<feature type="compositionally biased region" description="Polar residues" evidence="9">
    <location>
        <begin position="469"/>
        <end position="479"/>
    </location>
</feature>
<keyword evidence="6 10" id="KW-0472">Membrane</keyword>
<dbReference type="InterPro" id="IPR004776">
    <property type="entry name" value="Mem_transp_PIN-like"/>
</dbReference>
<dbReference type="GO" id="GO:0016020">
    <property type="term" value="C:membrane"/>
    <property type="evidence" value="ECO:0007669"/>
    <property type="project" value="UniProtKB-SubCell"/>
</dbReference>
<dbReference type="InterPro" id="IPR045033">
    <property type="entry name" value="PILS1/3/4/5/7"/>
</dbReference>
<evidence type="ECO:0000256" key="9">
    <source>
        <dbReference type="SAM" id="MobiDB-lite"/>
    </source>
</evidence>
<dbReference type="AlphaFoldDB" id="A0A7S4RMD6"/>
<dbReference type="PANTHER" id="PTHR31651">
    <property type="match status" value="1"/>
</dbReference>
<proteinExistence type="inferred from homology"/>
<sequence length="600" mass="66437">MSTSVIGPIITASSASVAKVFLIGLVGYLAVQYPKPSPFIPPSSVESLARMSFHLLLLPLFYETIASTVTLHDLNTLWFIPVGGIFVVGISYGTCTIMGKLFRLQIQSCEEQEQEQEKEQEDTKKDVLTQGDYDALRIAASFPNVVSLPILIFPSLCEYEIVYTTFFGKDNKEDASRLEMIQSCTDTTNTMIFLYFFIWSLLFFMWGNFVLLRAVSSKTGERMEESSGNNDNDEEFSDNAAAANVNEELNINTPTHSNNKNDNQSSFTFLTTIYTTVQKQLHTILRIIKQTLSSPGFIAMALGFVTVCIPPLQRALFEPGGPLRFVGGTLETLGVAASSFSNIVVAASLHLQVEDEKRSCHDDENDCDGIMQVGDDSDDDDHDMEQDISVREQFSNELHDPNQHNNQVDTEETLQQRRKQHDNEHNRDKSSRNDHSHPNLLSDPNAATSQPQQKSTSRRRSSIQERLKQSSQRAISTMTQTVQKQPASLRIQLWFTLSKLIITPAIVFCILVGLDCGGMLRTILPTGPGKLVLLLNSALPGALTVVVILKSRPECARSASLVASVYLPSYVLSIVSVAVWSVAGLMISVPREDGSSFCGR</sequence>
<reference evidence="11" key="1">
    <citation type="submission" date="2021-01" db="EMBL/GenBank/DDBJ databases">
        <authorList>
            <person name="Corre E."/>
            <person name="Pelletier E."/>
            <person name="Niang G."/>
            <person name="Scheremetjew M."/>
            <person name="Finn R."/>
            <person name="Kale V."/>
            <person name="Holt S."/>
            <person name="Cochrane G."/>
            <person name="Meng A."/>
            <person name="Brown T."/>
            <person name="Cohen L."/>
        </authorList>
    </citation>
    <scope>NUCLEOTIDE SEQUENCE</scope>
    <source>
        <strain evidence="11">GSO104</strain>
    </source>
</reference>
<comment type="function">
    <text evidence="7">Involved in cellular auxin homeostasis by regulating auxin metabolism. Regulates intracellular auxin accumulation at the endoplasmic reticulum and thus auxin availability for nuclear auxin signaling.</text>
</comment>
<evidence type="ECO:0000256" key="5">
    <source>
        <dbReference type="ARBA" id="ARBA00022989"/>
    </source>
</evidence>
<feature type="compositionally biased region" description="Polar residues" evidence="9">
    <location>
        <begin position="445"/>
        <end position="455"/>
    </location>
</feature>
<evidence type="ECO:0000256" key="10">
    <source>
        <dbReference type="SAM" id="Phobius"/>
    </source>
</evidence>
<organism evidence="11">
    <name type="scientific">Ditylum brightwellii</name>
    <dbReference type="NCBI Taxonomy" id="49249"/>
    <lineage>
        <taxon>Eukaryota</taxon>
        <taxon>Sar</taxon>
        <taxon>Stramenopiles</taxon>
        <taxon>Ochrophyta</taxon>
        <taxon>Bacillariophyta</taxon>
        <taxon>Mediophyceae</taxon>
        <taxon>Lithodesmiophycidae</taxon>
        <taxon>Lithodesmiales</taxon>
        <taxon>Lithodesmiaceae</taxon>
        <taxon>Ditylum</taxon>
    </lineage>
</organism>
<feature type="region of interest" description="Disordered" evidence="9">
    <location>
        <begin position="358"/>
        <end position="383"/>
    </location>
</feature>
<evidence type="ECO:0000313" key="11">
    <source>
        <dbReference type="EMBL" id="CAE4619384.1"/>
    </source>
</evidence>
<dbReference type="GO" id="GO:0055085">
    <property type="term" value="P:transmembrane transport"/>
    <property type="evidence" value="ECO:0007669"/>
    <property type="project" value="InterPro"/>
</dbReference>
<dbReference type="GO" id="GO:0012505">
    <property type="term" value="C:endomembrane system"/>
    <property type="evidence" value="ECO:0007669"/>
    <property type="project" value="UniProtKB-SubCell"/>
</dbReference>
<accession>A0A7S4RMD6</accession>
<feature type="transmembrane region" description="Helical" evidence="10">
    <location>
        <begin position="332"/>
        <end position="351"/>
    </location>
</feature>
<evidence type="ECO:0000256" key="2">
    <source>
        <dbReference type="ARBA" id="ARBA00004308"/>
    </source>
</evidence>
<feature type="transmembrane region" description="Helical" evidence="10">
    <location>
        <begin position="561"/>
        <end position="587"/>
    </location>
</feature>
<keyword evidence="3" id="KW-0813">Transport</keyword>
<feature type="transmembrane region" description="Helical" evidence="10">
    <location>
        <begin position="6"/>
        <end position="31"/>
    </location>
</feature>
<keyword evidence="5 10" id="KW-1133">Transmembrane helix</keyword>
<name>A0A7S4RMD6_9STRA</name>
<feature type="transmembrane region" description="Helical" evidence="10">
    <location>
        <begin position="192"/>
        <end position="212"/>
    </location>
</feature>
<feature type="transmembrane region" description="Helical" evidence="10">
    <location>
        <begin position="135"/>
        <end position="156"/>
    </location>
</feature>
<feature type="transmembrane region" description="Helical" evidence="10">
    <location>
        <begin position="292"/>
        <end position="312"/>
    </location>
</feature>
<evidence type="ECO:0000256" key="7">
    <source>
        <dbReference type="ARBA" id="ARBA00025100"/>
    </source>
</evidence>
<feature type="compositionally biased region" description="Basic and acidic residues" evidence="9">
    <location>
        <begin position="421"/>
        <end position="437"/>
    </location>
</feature>
<evidence type="ECO:0000256" key="3">
    <source>
        <dbReference type="ARBA" id="ARBA00022448"/>
    </source>
</evidence>
<keyword evidence="4 10" id="KW-0812">Transmembrane</keyword>
<protein>
    <submittedName>
        <fullName evidence="11">Uncharacterized protein</fullName>
    </submittedName>
</protein>
<evidence type="ECO:0000256" key="8">
    <source>
        <dbReference type="ARBA" id="ARBA00025752"/>
    </source>
</evidence>
<evidence type="ECO:0000256" key="4">
    <source>
        <dbReference type="ARBA" id="ARBA00022692"/>
    </source>
</evidence>
<dbReference type="EMBL" id="HBNS01027053">
    <property type="protein sequence ID" value="CAE4619384.1"/>
    <property type="molecule type" value="Transcribed_RNA"/>
</dbReference>
<comment type="subcellular location">
    <subcellularLocation>
        <location evidence="2">Endomembrane system</location>
    </subcellularLocation>
    <subcellularLocation>
        <location evidence="1">Membrane</location>
        <topology evidence="1">Multi-pass membrane protein</topology>
    </subcellularLocation>
</comment>
<feature type="region of interest" description="Disordered" evidence="9">
    <location>
        <begin position="396"/>
        <end position="479"/>
    </location>
</feature>